<sequence>MVKIRLQKIGVKNSSSFRIVVSEKKIKRSGRFLENIGFYDSGHSNIFKKAFFFLKNRYSFWIKRGASVSSTVHNVINKITNLID</sequence>
<dbReference type="NCBIfam" id="TIGR00002">
    <property type="entry name" value="S16"/>
    <property type="match status" value="1"/>
</dbReference>
<dbReference type="EMBL" id="CP128385">
    <property type="protein sequence ID" value="WMI30466.1"/>
    <property type="molecule type" value="Genomic_DNA"/>
</dbReference>
<dbReference type="GO" id="GO:0006412">
    <property type="term" value="P:translation"/>
    <property type="evidence" value="ECO:0007669"/>
    <property type="project" value="UniProtKB-UniRule"/>
</dbReference>
<dbReference type="Pfam" id="PF00886">
    <property type="entry name" value="Ribosomal_S16"/>
    <property type="match status" value="1"/>
</dbReference>
<keyword evidence="2 3" id="KW-0687">Ribonucleoprotein</keyword>
<organism evidence="4">
    <name type="scientific">Candidatus Organicella extenuata</name>
    <dbReference type="NCBI Taxonomy" id="2841811"/>
    <lineage>
        <taxon>Bacteria</taxon>
        <taxon>Pseudomonadati</taxon>
        <taxon>Verrucomicrobiota</taxon>
        <taxon>Candidatus Organicella</taxon>
    </lineage>
</organism>
<dbReference type="AlphaFoldDB" id="A0AA51GEI0"/>
<dbReference type="Proteomes" id="UP001238843">
    <property type="component" value="Chromosome"/>
</dbReference>
<evidence type="ECO:0000256" key="1">
    <source>
        <dbReference type="ARBA" id="ARBA00022980"/>
    </source>
</evidence>
<comment type="similarity">
    <text evidence="3">Belongs to the bacterial ribosomal protein bS16 family.</text>
</comment>
<dbReference type="PANTHER" id="PTHR12919">
    <property type="entry name" value="30S RIBOSOMAL PROTEIN S16"/>
    <property type="match status" value="1"/>
</dbReference>
<dbReference type="SUPFAM" id="SSF54565">
    <property type="entry name" value="Ribosomal protein S16"/>
    <property type="match status" value="1"/>
</dbReference>
<dbReference type="GO" id="GO:0003735">
    <property type="term" value="F:structural constituent of ribosome"/>
    <property type="evidence" value="ECO:0007669"/>
    <property type="project" value="InterPro"/>
</dbReference>
<evidence type="ECO:0000256" key="2">
    <source>
        <dbReference type="ARBA" id="ARBA00023274"/>
    </source>
</evidence>
<proteinExistence type="inferred from homology"/>
<reference evidence="4" key="1">
    <citation type="journal article" date="2021" name="Front. Microbiol.">
        <title>Genome Analysis of a Verrucomicrobial Endosymbiont With a Tiny Genome Discovered in an Antarctic Lake.</title>
        <authorList>
            <person name="Williams T.J."/>
            <person name="Allen M.A."/>
            <person name="Ivanova N."/>
            <person name="Huntemann M."/>
            <person name="Haque S."/>
            <person name="Hancock A.M."/>
            <person name="Brazendale S."/>
            <person name="Cavicchioli R."/>
        </authorList>
    </citation>
    <scope>NUCLEOTIDE SEQUENCE</scope>
    <source>
        <strain evidence="4">MAG_Ga0307966_1000010</strain>
    </source>
</reference>
<protein>
    <recommendedName>
        <fullName evidence="3">Small ribosomal subunit protein bS16</fullName>
    </recommendedName>
</protein>
<dbReference type="HAMAP" id="MF_00385">
    <property type="entry name" value="Ribosomal_bS16"/>
    <property type="match status" value="1"/>
</dbReference>
<reference evidence="4" key="2">
    <citation type="submission" date="2023-06" db="EMBL/GenBank/DDBJ databases">
        <authorList>
            <person name="Williams T.J."/>
            <person name="Allen M.A."/>
            <person name="Ivanova N."/>
            <person name="Huntemann M."/>
            <person name="Haque S."/>
            <person name="Hancock A.M."/>
            <person name="Brazendale S."/>
            <person name="Cavicchioli R."/>
        </authorList>
    </citation>
    <scope>NUCLEOTIDE SEQUENCE</scope>
    <source>
        <strain evidence="4">MAG_Ga0307966_1000010</strain>
    </source>
</reference>
<dbReference type="PANTHER" id="PTHR12919:SF20">
    <property type="entry name" value="SMALL RIBOSOMAL SUBUNIT PROTEIN BS16M"/>
    <property type="match status" value="1"/>
</dbReference>
<name>A0AA51GEI0_9BACT</name>
<gene>
    <name evidence="3 4" type="primary">rpsP</name>
    <name evidence="4" type="ORF">QTO32_00935</name>
</gene>
<accession>A0AA51GEI0</accession>
<dbReference type="GO" id="GO:0015935">
    <property type="term" value="C:small ribosomal subunit"/>
    <property type="evidence" value="ECO:0007669"/>
    <property type="project" value="TreeGrafter"/>
</dbReference>
<dbReference type="InterPro" id="IPR000307">
    <property type="entry name" value="Ribosomal_bS16"/>
</dbReference>
<evidence type="ECO:0000256" key="3">
    <source>
        <dbReference type="HAMAP-Rule" id="MF_00385"/>
    </source>
</evidence>
<dbReference type="GO" id="GO:0005737">
    <property type="term" value="C:cytoplasm"/>
    <property type="evidence" value="ECO:0007669"/>
    <property type="project" value="UniProtKB-ARBA"/>
</dbReference>
<dbReference type="InterPro" id="IPR023803">
    <property type="entry name" value="Ribosomal_bS16_dom_sf"/>
</dbReference>
<dbReference type="Gene3D" id="3.30.1320.10">
    <property type="match status" value="1"/>
</dbReference>
<keyword evidence="1 3" id="KW-0689">Ribosomal protein</keyword>
<evidence type="ECO:0000313" key="4">
    <source>
        <dbReference type="EMBL" id="WMI30466.1"/>
    </source>
</evidence>